<proteinExistence type="predicted"/>
<organism evidence="3 4">
    <name type="scientific">Biomphalaria glabrata</name>
    <name type="common">Bloodfluke planorb</name>
    <name type="synonym">Freshwater snail</name>
    <dbReference type="NCBI Taxonomy" id="6526"/>
    <lineage>
        <taxon>Eukaryota</taxon>
        <taxon>Metazoa</taxon>
        <taxon>Spiralia</taxon>
        <taxon>Lophotrochozoa</taxon>
        <taxon>Mollusca</taxon>
        <taxon>Gastropoda</taxon>
        <taxon>Heterobranchia</taxon>
        <taxon>Euthyneura</taxon>
        <taxon>Panpulmonata</taxon>
        <taxon>Hygrophila</taxon>
        <taxon>Lymnaeoidea</taxon>
        <taxon>Planorbidae</taxon>
        <taxon>Biomphalaria</taxon>
    </lineage>
</organism>
<dbReference type="GeneID" id="106074297"/>
<reference evidence="4" key="1">
    <citation type="submission" date="2025-08" db="UniProtKB">
        <authorList>
            <consortium name="RefSeq"/>
        </authorList>
    </citation>
    <scope>IDENTIFICATION</scope>
</reference>
<evidence type="ECO:0000313" key="4">
    <source>
        <dbReference type="RefSeq" id="XP_055873651.1"/>
    </source>
</evidence>
<feature type="signal peptide" evidence="1">
    <location>
        <begin position="1"/>
        <end position="16"/>
    </location>
</feature>
<evidence type="ECO:0000313" key="3">
    <source>
        <dbReference type="Proteomes" id="UP001165740"/>
    </source>
</evidence>
<dbReference type="InterPro" id="IPR035234">
    <property type="entry name" value="IgGFc-bd_N"/>
</dbReference>
<dbReference type="Proteomes" id="UP001165740">
    <property type="component" value="Chromosome 18"/>
</dbReference>
<evidence type="ECO:0000259" key="2">
    <source>
        <dbReference type="Pfam" id="PF17517"/>
    </source>
</evidence>
<dbReference type="Pfam" id="PF17517">
    <property type="entry name" value="IgGFc_binding"/>
    <property type="match status" value="1"/>
</dbReference>
<evidence type="ECO:0000256" key="1">
    <source>
        <dbReference type="SAM" id="SignalP"/>
    </source>
</evidence>
<feature type="domain" description="IgGFc-binding protein N-terminal" evidence="2">
    <location>
        <begin position="123"/>
        <end position="221"/>
    </location>
</feature>
<sequence length="250" mass="27724">MLLVFILVELFQNVELTLQPLSTAFGNKFLLTLPRMISSSSTATFFLYSPVNSSVTVYFSVLSHNTSSNLTAVIKASRVTIVRPHSIYNTDLDVGKKFTFALKGNNTFGMSVQICQGAHYLDMYTVLPVAAWGKKYIVVTLRQNPTLQIINSMAKNEITLTFKKHIIEEIQYFTPGVGYFLNLLLRSFQSYSISKCDDKLESMTGTIIESNFPVGVITGSCLSDTEFLICNTSKVVKGKKGTLNTASGKY</sequence>
<keyword evidence="3" id="KW-1185">Reference proteome</keyword>
<name>A0A9W2ZFG8_BIOGL</name>
<accession>A0A9W2ZFG8</accession>
<dbReference type="AlphaFoldDB" id="A0A9W2ZFG8"/>
<feature type="chain" id="PRO_5040907105" evidence="1">
    <location>
        <begin position="17"/>
        <end position="250"/>
    </location>
</feature>
<protein>
    <submittedName>
        <fullName evidence="4">Uncharacterized protein LOC106074297</fullName>
    </submittedName>
</protein>
<gene>
    <name evidence="4" type="primary">LOC106074297</name>
</gene>
<dbReference type="OrthoDB" id="10321048at2759"/>
<keyword evidence="1" id="KW-0732">Signal</keyword>
<dbReference type="RefSeq" id="XP_055873651.1">
    <property type="nucleotide sequence ID" value="XM_056017676.1"/>
</dbReference>